<dbReference type="Proteomes" id="UP000233440">
    <property type="component" value="Unassembled WGS sequence"/>
</dbReference>
<proteinExistence type="predicted"/>
<gene>
    <name evidence="1" type="ORF">CWO92_21885</name>
</gene>
<dbReference type="AlphaFoldDB" id="A0A2N3LE83"/>
<sequence>MVSENGLSFSAKFIKNNVKESVIKHYEKQSVVRSLIQLIPFGAMLDTYVTSTFNNILIERSRTFFDELGTGKFILTPELIENEDFLHAFFSTYKNAIYTRQRAKIRFFARLLINSFEISSINEFEDYLKILDELTYREIYILYTLYEFEHEICSSIFGNDRSYIKLINSHKYWNNFTNKITSDLNITSVEMPGLIHRLSRTGCYLEFTGLAYSDKDGSGYTTEVFDKLVKLIEMKREDLSDIENINII</sequence>
<evidence type="ECO:0000313" key="2">
    <source>
        <dbReference type="Proteomes" id="UP000233440"/>
    </source>
</evidence>
<dbReference type="OrthoDB" id="9255694at2"/>
<protein>
    <submittedName>
        <fullName evidence="1">Uncharacterized protein</fullName>
    </submittedName>
</protein>
<dbReference type="EMBL" id="PIQO01000026">
    <property type="protein sequence ID" value="PKR82844.1"/>
    <property type="molecule type" value="Genomic_DNA"/>
</dbReference>
<name>A0A2N3LE83_9BACI</name>
<accession>A0A2N3LE83</accession>
<keyword evidence="2" id="KW-1185">Reference proteome</keyword>
<dbReference type="RefSeq" id="WP_101356332.1">
    <property type="nucleotide sequence ID" value="NZ_PIQO01000026.1"/>
</dbReference>
<organism evidence="1 2">
    <name type="scientific">Heyndrickxia camelliae</name>
    <dbReference type="NCBI Taxonomy" id="1707093"/>
    <lineage>
        <taxon>Bacteria</taxon>
        <taxon>Bacillati</taxon>
        <taxon>Bacillota</taxon>
        <taxon>Bacilli</taxon>
        <taxon>Bacillales</taxon>
        <taxon>Bacillaceae</taxon>
        <taxon>Heyndrickxia</taxon>
    </lineage>
</organism>
<comment type="caution">
    <text evidence="1">The sequence shown here is derived from an EMBL/GenBank/DDBJ whole genome shotgun (WGS) entry which is preliminary data.</text>
</comment>
<evidence type="ECO:0000313" key="1">
    <source>
        <dbReference type="EMBL" id="PKR82844.1"/>
    </source>
</evidence>
<reference evidence="1 2" key="1">
    <citation type="submission" date="2017-11" db="EMBL/GenBank/DDBJ databases">
        <title>Bacillus camelliae sp. nov., isolated from pu'er tea.</title>
        <authorList>
            <person name="Niu L."/>
        </authorList>
    </citation>
    <scope>NUCLEOTIDE SEQUENCE [LARGE SCALE GENOMIC DNA]</scope>
    <source>
        <strain evidence="1 2">7578-1</strain>
    </source>
</reference>